<evidence type="ECO:0000256" key="1">
    <source>
        <dbReference type="SAM" id="MobiDB-lite"/>
    </source>
</evidence>
<evidence type="ECO:0000313" key="2">
    <source>
        <dbReference type="EMBL" id="GFD23726.1"/>
    </source>
</evidence>
<dbReference type="AlphaFoldDB" id="A0A699UQV3"/>
<gene>
    <name evidence="2" type="ORF">Tci_895695</name>
</gene>
<feature type="non-terminal residue" evidence="2">
    <location>
        <position position="1"/>
    </location>
</feature>
<reference evidence="2" key="1">
    <citation type="journal article" date="2019" name="Sci. Rep.">
        <title>Draft genome of Tanacetum cinerariifolium, the natural source of mosquito coil.</title>
        <authorList>
            <person name="Yamashiro T."/>
            <person name="Shiraishi A."/>
            <person name="Satake H."/>
            <person name="Nakayama K."/>
        </authorList>
    </citation>
    <scope>NUCLEOTIDE SEQUENCE</scope>
</reference>
<name>A0A699UQV3_TANCI</name>
<sequence length="63" mass="7025">IVMENPNHPNDPNVPEGDQAPTAPDGFAPQWIDPEVNEEVIDDDDFEDDVEWLMAPVTPRGLL</sequence>
<proteinExistence type="predicted"/>
<feature type="region of interest" description="Disordered" evidence="1">
    <location>
        <begin position="1"/>
        <end position="31"/>
    </location>
</feature>
<protein>
    <submittedName>
        <fullName evidence="2">Uncharacterized protein</fullName>
    </submittedName>
</protein>
<organism evidence="2">
    <name type="scientific">Tanacetum cinerariifolium</name>
    <name type="common">Dalmatian daisy</name>
    <name type="synonym">Chrysanthemum cinerariifolium</name>
    <dbReference type="NCBI Taxonomy" id="118510"/>
    <lineage>
        <taxon>Eukaryota</taxon>
        <taxon>Viridiplantae</taxon>
        <taxon>Streptophyta</taxon>
        <taxon>Embryophyta</taxon>
        <taxon>Tracheophyta</taxon>
        <taxon>Spermatophyta</taxon>
        <taxon>Magnoliopsida</taxon>
        <taxon>eudicotyledons</taxon>
        <taxon>Gunneridae</taxon>
        <taxon>Pentapetalae</taxon>
        <taxon>asterids</taxon>
        <taxon>campanulids</taxon>
        <taxon>Asterales</taxon>
        <taxon>Asteraceae</taxon>
        <taxon>Asteroideae</taxon>
        <taxon>Anthemideae</taxon>
        <taxon>Anthemidinae</taxon>
        <taxon>Tanacetum</taxon>
    </lineage>
</organism>
<comment type="caution">
    <text evidence="2">The sequence shown here is derived from an EMBL/GenBank/DDBJ whole genome shotgun (WGS) entry which is preliminary data.</text>
</comment>
<dbReference type="EMBL" id="BKCJ011347079">
    <property type="protein sequence ID" value="GFD23726.1"/>
    <property type="molecule type" value="Genomic_DNA"/>
</dbReference>
<accession>A0A699UQV3</accession>